<dbReference type="Proteomes" id="UP000001059">
    <property type="component" value="Chromosome"/>
</dbReference>
<dbReference type="HOGENOM" id="CLU_208220_0_0_2"/>
<sequence length="59" mass="6869">MPCWEYDIKPIRTDDWSKTKDELNEMGNEGWELIKFCGPLDGQGDSDAFFKRLVDEANI</sequence>
<dbReference type="GeneID" id="8983153"/>
<dbReference type="AlphaFoldDB" id="D5EBF7"/>
<evidence type="ECO:0000313" key="1">
    <source>
        <dbReference type="EMBL" id="ADE36508.1"/>
    </source>
</evidence>
<keyword evidence="2" id="KW-1185">Reference proteome</keyword>
<dbReference type="RefSeq" id="WP_013037451.1">
    <property type="nucleotide sequence ID" value="NC_014002.1"/>
</dbReference>
<evidence type="ECO:0008006" key="3">
    <source>
        <dbReference type="Google" id="ProtNLM"/>
    </source>
</evidence>
<accession>D5EBF7</accession>
<dbReference type="KEGG" id="mmh:Mmah_0988"/>
<dbReference type="STRING" id="547558.Mmah_0988"/>
<evidence type="ECO:0000313" key="2">
    <source>
        <dbReference type="Proteomes" id="UP000001059"/>
    </source>
</evidence>
<dbReference type="OrthoDB" id="318633at2157"/>
<organism evidence="1 2">
    <name type="scientific">Methanohalophilus mahii (strain ATCC 35705 / DSM 5219 / SLP)</name>
    <dbReference type="NCBI Taxonomy" id="547558"/>
    <lineage>
        <taxon>Archaea</taxon>
        <taxon>Methanobacteriati</taxon>
        <taxon>Methanobacteriota</taxon>
        <taxon>Stenosarchaea group</taxon>
        <taxon>Methanomicrobia</taxon>
        <taxon>Methanosarcinales</taxon>
        <taxon>Methanosarcinaceae</taxon>
        <taxon>Methanohalophilus</taxon>
    </lineage>
</organism>
<gene>
    <name evidence="1" type="ordered locus">Mmah_0988</name>
</gene>
<dbReference type="EMBL" id="CP001994">
    <property type="protein sequence ID" value="ADE36508.1"/>
    <property type="molecule type" value="Genomic_DNA"/>
</dbReference>
<protein>
    <recommendedName>
        <fullName evidence="3">DUF4177 domain-containing protein</fullName>
    </recommendedName>
</protein>
<name>D5EBF7_METMS</name>
<reference evidence="1 2" key="1">
    <citation type="submission" date="2010-03" db="EMBL/GenBank/DDBJ databases">
        <title>The complete genome of Methanohalophilus mahii DSM 5219.</title>
        <authorList>
            <consortium name="US DOE Joint Genome Institute (JGI-PGF)"/>
            <person name="Lucas S."/>
            <person name="Copeland A."/>
            <person name="Lapidus A."/>
            <person name="Glavina del Rio T."/>
            <person name="Dalin E."/>
            <person name="Tice H."/>
            <person name="Bruce D."/>
            <person name="Goodwin L."/>
            <person name="Pitluck S."/>
            <person name="Kyrpides N."/>
            <person name="Mavromatis K."/>
            <person name="Ivanova N."/>
            <person name="Lykidis A."/>
            <person name="Saunders E."/>
            <person name="Brettin T."/>
            <person name="Detter J.C."/>
            <person name="Han C."/>
            <person name="Land M."/>
            <person name="Hauser L."/>
            <person name="Markowitz V."/>
            <person name="Cheng J.-F."/>
            <person name="Hugenholtz P."/>
            <person name="Woyke T."/>
            <person name="Wu D."/>
            <person name="Spring S."/>
            <person name="Schneider S."/>
            <person name="Schroeder M."/>
            <person name="Klenk H.-P."/>
            <person name="Eisen J.A."/>
        </authorList>
    </citation>
    <scope>NUCLEOTIDE SEQUENCE [LARGE SCALE GENOMIC DNA]</scope>
    <source>
        <strain evidence="2">ATCC 35705 / DSM 5219 / SLP</strain>
    </source>
</reference>
<proteinExistence type="predicted"/>